<dbReference type="EMBL" id="JQ245707">
    <property type="protein sequence ID" value="UTS51931.1"/>
    <property type="molecule type" value="Genomic_DNA"/>
</dbReference>
<name>A0ACD4B1B9_9CAUD</name>
<proteinExistence type="predicted"/>
<evidence type="ECO:0000313" key="2">
    <source>
        <dbReference type="Proteomes" id="UP000007178"/>
    </source>
</evidence>
<evidence type="ECO:0000313" key="1">
    <source>
        <dbReference type="EMBL" id="UTS51931.1"/>
    </source>
</evidence>
<accession>A0ACD4B1B9</accession>
<dbReference type="Proteomes" id="UP000007178">
    <property type="component" value="Segment"/>
</dbReference>
<reference evidence="1 2" key="1">
    <citation type="journal article" date="2012" name="Proc. Natl. Acad. Sci. U.S.A.">
        <title>A novel lineage of myoviruses infecting cyanobacteria is widespread in the oceans.</title>
        <authorList>
            <person name="Sabehi G."/>
            <person name="Shaulov L."/>
            <person name="Silver D.H."/>
            <person name="Yanai I."/>
            <person name="Harel A."/>
            <person name="Lindell D."/>
        </authorList>
    </citation>
    <scope>NUCLEOTIDE SEQUENCE [LARGE SCALE GENOMIC DNA]</scope>
</reference>
<sequence>MTIMLDPRLDTIDPADVFTSTEYINDEEGTYFEGNEVAFAEFSPEDDQDVYDSDDIYEPDVFEYDD</sequence>
<protein>
    <submittedName>
        <fullName evidence="1">Uncharacterized protein</fullName>
    </submittedName>
</protein>
<keyword evidence="2" id="KW-1185">Reference proteome</keyword>
<organism evidence="1 2">
    <name type="scientific">Cyanophage S-TIM5</name>
    <dbReference type="NCBI Taxonomy" id="1137745"/>
    <lineage>
        <taxon>Viruses</taxon>
        <taxon>Duplodnaviria</taxon>
        <taxon>Heunggongvirae</taxon>
        <taxon>Uroviricota</taxon>
        <taxon>Caudoviricetes</taxon>
        <taxon>Aurunvirus</taxon>
        <taxon>Aurunvirus STIM5</taxon>
    </lineage>
</organism>